<evidence type="ECO:0000256" key="2">
    <source>
        <dbReference type="SAM" id="Phobius"/>
    </source>
</evidence>
<evidence type="ECO:0000256" key="1">
    <source>
        <dbReference type="SAM" id="MobiDB-lite"/>
    </source>
</evidence>
<evidence type="ECO:0000313" key="4">
    <source>
        <dbReference type="Proteomes" id="UP000239025"/>
    </source>
</evidence>
<dbReference type="NCBIfam" id="TIGR02780">
    <property type="entry name" value="TrbJ_Ti"/>
    <property type="match status" value="1"/>
</dbReference>
<reference evidence="4" key="1">
    <citation type="submission" date="2017-11" db="EMBL/GenBank/DDBJ databases">
        <authorList>
            <person name="Blom J."/>
        </authorList>
    </citation>
    <scope>NUCLEOTIDE SEQUENCE [LARGE SCALE GENOMIC DNA]</scope>
</reference>
<evidence type="ECO:0000313" key="3">
    <source>
        <dbReference type="EMBL" id="SOS16885.1"/>
    </source>
</evidence>
<protein>
    <submittedName>
        <fullName evidence="3">Conjugative transfer protein TrbJ</fullName>
    </submittedName>
</protein>
<keyword evidence="2" id="KW-0812">Transmembrane</keyword>
<sequence>MHQKIIAFITEKTLPARFTARKKTVPADRKLIRHAAYGANIARAAFVGLAVYIAPFPAYAIYCSNCSTFYQQMFEYAEQVNTALNTAEQLQTQIQQYQNMVTQGTGLPDSMFGSIAADLKNVVSIYNRSQALGRQIQNIDSQFNMTFPGFESYLNQAANSAEVPTQDRYLKWSEQGRDNVKAAMEAANLNTGAFESEDAQLASMVSRSQSAVGRMQAIQAGNEIASQNVQQLQKLRDLVATQINMQGNYMAQQGDRKAASEAAEQRFEARKNNWGPSEDF</sequence>
<dbReference type="AlphaFoldDB" id="A0A193SKN6"/>
<dbReference type="SUPFAM" id="SSF101082">
    <property type="entry name" value="Typo IV secretion system protein TraC"/>
    <property type="match status" value="1"/>
</dbReference>
<accession>A0A193SKN6</accession>
<name>A0A193SKN6_9PSED</name>
<keyword evidence="4" id="KW-1185">Reference proteome</keyword>
<feature type="transmembrane region" description="Helical" evidence="2">
    <location>
        <begin position="41"/>
        <end position="62"/>
    </location>
</feature>
<dbReference type="RefSeq" id="WP_065349237.1">
    <property type="nucleotide sequence ID" value="NZ_LT222319.1"/>
</dbReference>
<organism evidence="3 4">
    <name type="scientific">Pseudomonas cerasi</name>
    <dbReference type="NCBI Taxonomy" id="1583341"/>
    <lineage>
        <taxon>Bacteria</taxon>
        <taxon>Pseudomonadati</taxon>
        <taxon>Pseudomonadota</taxon>
        <taxon>Gammaproteobacteria</taxon>
        <taxon>Pseudomonadales</taxon>
        <taxon>Pseudomonadaceae</taxon>
        <taxon>Pseudomonas</taxon>
    </lineage>
</organism>
<feature type="compositionally biased region" description="Basic and acidic residues" evidence="1">
    <location>
        <begin position="255"/>
        <end position="271"/>
    </location>
</feature>
<gene>
    <name evidence="3" type="ORF">PL963_01259</name>
</gene>
<dbReference type="Proteomes" id="UP000239025">
    <property type="component" value="Chromosome 1"/>
</dbReference>
<dbReference type="EMBL" id="LT963395">
    <property type="protein sequence ID" value="SOS16885.1"/>
    <property type="molecule type" value="Genomic_DNA"/>
</dbReference>
<keyword evidence="2" id="KW-0472">Membrane</keyword>
<dbReference type="InterPro" id="IPR014147">
    <property type="entry name" value="T4SS_TrbJ"/>
</dbReference>
<feature type="region of interest" description="Disordered" evidence="1">
    <location>
        <begin position="255"/>
        <end position="280"/>
    </location>
</feature>
<proteinExistence type="predicted"/>
<keyword evidence="2" id="KW-1133">Transmembrane helix</keyword>